<keyword evidence="3" id="KW-1185">Reference proteome</keyword>
<evidence type="ECO:0000256" key="1">
    <source>
        <dbReference type="SAM" id="MobiDB-lite"/>
    </source>
</evidence>
<organism evidence="2 3">
    <name type="scientific">Nonomuraea salmonea</name>
    <dbReference type="NCBI Taxonomy" id="46181"/>
    <lineage>
        <taxon>Bacteria</taxon>
        <taxon>Bacillati</taxon>
        <taxon>Actinomycetota</taxon>
        <taxon>Actinomycetes</taxon>
        <taxon>Streptosporangiales</taxon>
        <taxon>Streptosporangiaceae</taxon>
        <taxon>Nonomuraea</taxon>
    </lineage>
</organism>
<feature type="compositionally biased region" description="Low complexity" evidence="1">
    <location>
        <begin position="1"/>
        <end position="13"/>
    </location>
</feature>
<accession>A0ABV5NT82</accession>
<proteinExistence type="predicted"/>
<evidence type="ECO:0000313" key="2">
    <source>
        <dbReference type="EMBL" id="MFB9472899.1"/>
    </source>
</evidence>
<comment type="caution">
    <text evidence="2">The sequence shown here is derived from an EMBL/GenBank/DDBJ whole genome shotgun (WGS) entry which is preliminary data.</text>
</comment>
<dbReference type="Proteomes" id="UP001589568">
    <property type="component" value="Unassembled WGS sequence"/>
</dbReference>
<evidence type="ECO:0000313" key="3">
    <source>
        <dbReference type="Proteomes" id="UP001589568"/>
    </source>
</evidence>
<protein>
    <submittedName>
        <fullName evidence="2">Uncharacterized protein</fullName>
    </submittedName>
</protein>
<dbReference type="RefSeq" id="WP_345387248.1">
    <property type="nucleotide sequence ID" value="NZ_BAAAXS010000001.1"/>
</dbReference>
<sequence length="51" mass="5065">MSAGSPHGSGASGEDLMNVRSRHRSGGHGASVPEPGPPHTGLAAAYAQEEV</sequence>
<gene>
    <name evidence="2" type="ORF">ACFFR3_25650</name>
</gene>
<reference evidence="2 3" key="1">
    <citation type="submission" date="2024-09" db="EMBL/GenBank/DDBJ databases">
        <authorList>
            <person name="Sun Q."/>
            <person name="Mori K."/>
        </authorList>
    </citation>
    <scope>NUCLEOTIDE SEQUENCE [LARGE SCALE GENOMIC DNA]</scope>
    <source>
        <strain evidence="2 3">JCM 3324</strain>
    </source>
</reference>
<name>A0ABV5NT82_9ACTN</name>
<dbReference type="EMBL" id="JBHMCF010000029">
    <property type="protein sequence ID" value="MFB9472899.1"/>
    <property type="molecule type" value="Genomic_DNA"/>
</dbReference>
<feature type="region of interest" description="Disordered" evidence="1">
    <location>
        <begin position="1"/>
        <end position="51"/>
    </location>
</feature>